<dbReference type="InterPro" id="IPR027417">
    <property type="entry name" value="P-loop_NTPase"/>
</dbReference>
<evidence type="ECO:0000313" key="7">
    <source>
        <dbReference type="EMBL" id="AJI23408.1"/>
    </source>
</evidence>
<organism evidence="7 8">
    <name type="scientific">Priestia megaterium (strain ATCC 14581 / DSM 32 / CCUG 1817 / JCM 2506 / NBRC 15308 / NCIMB 9376 / NCTC 10342 / NRRL B-14308 / VKM B-512 / Ford 19)</name>
    <name type="common">Bacillus megaterium</name>
    <dbReference type="NCBI Taxonomy" id="1348623"/>
    <lineage>
        <taxon>Bacteria</taxon>
        <taxon>Bacillati</taxon>
        <taxon>Bacillota</taxon>
        <taxon>Bacilli</taxon>
        <taxon>Bacillales</taxon>
        <taxon>Bacillaceae</taxon>
        <taxon>Priestia</taxon>
    </lineage>
</organism>
<dbReference type="Proteomes" id="UP000031829">
    <property type="component" value="Chromosome"/>
</dbReference>
<accession>A0A0B6ARX8</accession>
<dbReference type="InterPro" id="IPR001977">
    <property type="entry name" value="Depp_CoAkinase"/>
</dbReference>
<dbReference type="GO" id="GO:0005737">
    <property type="term" value="C:cytoplasm"/>
    <property type="evidence" value="ECO:0007669"/>
    <property type="project" value="UniProtKB-SubCell"/>
</dbReference>
<keyword evidence="5 7" id="KW-0808">Transferase</keyword>
<dbReference type="PROSITE" id="PS51219">
    <property type="entry name" value="DPCK"/>
    <property type="match status" value="1"/>
</dbReference>
<proteinExistence type="inferred from homology"/>
<dbReference type="Pfam" id="PF01121">
    <property type="entry name" value="CoaE"/>
    <property type="match status" value="1"/>
</dbReference>
<evidence type="ECO:0000256" key="1">
    <source>
        <dbReference type="ARBA" id="ARBA00009018"/>
    </source>
</evidence>
<keyword evidence="2 5" id="KW-0547">Nucleotide-binding</keyword>
<keyword evidence="5" id="KW-0963">Cytoplasm</keyword>
<dbReference type="GeneID" id="93645218"/>
<dbReference type="GO" id="GO:0005524">
    <property type="term" value="F:ATP binding"/>
    <property type="evidence" value="ECO:0007669"/>
    <property type="project" value="UniProtKB-UniRule"/>
</dbReference>
<feature type="binding site" evidence="5">
    <location>
        <begin position="12"/>
        <end position="17"/>
    </location>
    <ligand>
        <name>ATP</name>
        <dbReference type="ChEBI" id="CHEBI:30616"/>
    </ligand>
</feature>
<comment type="pathway">
    <text evidence="5">Cofactor biosynthesis; coenzyme A biosynthesis; CoA from (R)-pantothenate: step 5/5.</text>
</comment>
<evidence type="ECO:0000256" key="5">
    <source>
        <dbReference type="HAMAP-Rule" id="MF_00376"/>
    </source>
</evidence>
<dbReference type="AlphaFoldDB" id="A0A0B6ARX8"/>
<dbReference type="FunFam" id="3.40.50.300:FF:000485">
    <property type="entry name" value="Dephospho-CoA kinase CAB5"/>
    <property type="match status" value="1"/>
</dbReference>
<evidence type="ECO:0000256" key="4">
    <source>
        <dbReference type="ARBA" id="ARBA00022993"/>
    </source>
</evidence>
<protein>
    <recommendedName>
        <fullName evidence="5 6">Dephospho-CoA kinase</fullName>
        <ecNumber evidence="5 6">2.7.1.24</ecNumber>
    </recommendedName>
    <alternativeName>
        <fullName evidence="5">Dephosphocoenzyme A kinase</fullName>
    </alternativeName>
</protein>
<evidence type="ECO:0000256" key="3">
    <source>
        <dbReference type="ARBA" id="ARBA00022840"/>
    </source>
</evidence>
<comment type="function">
    <text evidence="5">Catalyzes the phosphorylation of the 3'-hydroxyl group of dephosphocoenzyme A to form coenzyme A.</text>
</comment>
<dbReference type="RefSeq" id="WP_034648670.1">
    <property type="nucleotide sequence ID" value="NZ_BCVB01000008.1"/>
</dbReference>
<reference evidence="7 8" key="1">
    <citation type="journal article" date="2015" name="Genome Announc.">
        <title>Complete genome sequences for 35 biothreat assay-relevant bacillus species.</title>
        <authorList>
            <person name="Johnson S.L."/>
            <person name="Daligault H.E."/>
            <person name="Davenport K.W."/>
            <person name="Jaissle J."/>
            <person name="Frey K.G."/>
            <person name="Ladner J.T."/>
            <person name="Broomall S.M."/>
            <person name="Bishop-Lilly K.A."/>
            <person name="Bruce D.C."/>
            <person name="Gibbons H.S."/>
            <person name="Coyne S.R."/>
            <person name="Lo C.C."/>
            <person name="Meincke L."/>
            <person name="Munk A.C."/>
            <person name="Koroleva G.I."/>
            <person name="Rosenzweig C.N."/>
            <person name="Palacios G.F."/>
            <person name="Redden C.L."/>
            <person name="Minogue T.D."/>
            <person name="Chain P.S."/>
        </authorList>
    </citation>
    <scope>NUCLEOTIDE SEQUENCE [LARGE SCALE GENOMIC DNA]</scope>
    <source>
        <strain evidence="8">ATCC 14581 / DSM 32 / JCM 2506 / NBRC 15308 / NCIMB 9376 / NCTC 10342 / NRRL B-14308 / VKM B-512</strain>
    </source>
</reference>
<gene>
    <name evidence="5 7" type="primary">coaE</name>
    <name evidence="7" type="ORF">BG04_1752</name>
</gene>
<dbReference type="Gene3D" id="3.40.50.300">
    <property type="entry name" value="P-loop containing nucleotide triphosphate hydrolases"/>
    <property type="match status" value="1"/>
</dbReference>
<keyword evidence="5 7" id="KW-0418">Kinase</keyword>
<dbReference type="KEGG" id="bmeg:BG04_1752"/>
<name>A0A0B6ARX8_PRIM2</name>
<dbReference type="HAMAP" id="MF_00376">
    <property type="entry name" value="Dephospho_CoA_kinase"/>
    <property type="match status" value="1"/>
</dbReference>
<keyword evidence="3 5" id="KW-0067">ATP-binding</keyword>
<dbReference type="GO" id="GO:0015937">
    <property type="term" value="P:coenzyme A biosynthetic process"/>
    <property type="evidence" value="ECO:0007669"/>
    <property type="project" value="UniProtKB-UniRule"/>
</dbReference>
<dbReference type="EMBL" id="CP009920">
    <property type="protein sequence ID" value="AJI23408.1"/>
    <property type="molecule type" value="Genomic_DNA"/>
</dbReference>
<evidence type="ECO:0000256" key="2">
    <source>
        <dbReference type="ARBA" id="ARBA00022741"/>
    </source>
</evidence>
<comment type="similarity">
    <text evidence="1 5">Belongs to the CoaE family.</text>
</comment>
<keyword evidence="4 5" id="KW-0173">Coenzyme A biosynthesis</keyword>
<dbReference type="SUPFAM" id="SSF52540">
    <property type="entry name" value="P-loop containing nucleoside triphosphate hydrolases"/>
    <property type="match status" value="1"/>
</dbReference>
<dbReference type="NCBIfam" id="TIGR00152">
    <property type="entry name" value="dephospho-CoA kinase"/>
    <property type="match status" value="1"/>
</dbReference>
<comment type="catalytic activity">
    <reaction evidence="5">
        <text>3'-dephospho-CoA + ATP = ADP + CoA + H(+)</text>
        <dbReference type="Rhea" id="RHEA:18245"/>
        <dbReference type="ChEBI" id="CHEBI:15378"/>
        <dbReference type="ChEBI" id="CHEBI:30616"/>
        <dbReference type="ChEBI" id="CHEBI:57287"/>
        <dbReference type="ChEBI" id="CHEBI:57328"/>
        <dbReference type="ChEBI" id="CHEBI:456216"/>
        <dbReference type="EC" id="2.7.1.24"/>
    </reaction>
</comment>
<dbReference type="HOGENOM" id="CLU_057180_0_0_9"/>
<evidence type="ECO:0000313" key="8">
    <source>
        <dbReference type="Proteomes" id="UP000031829"/>
    </source>
</evidence>
<dbReference type="UniPathway" id="UPA00241">
    <property type="reaction ID" value="UER00356"/>
</dbReference>
<dbReference type="EC" id="2.7.1.24" evidence="5 6"/>
<sequence>MSIVIGLTGGIASGKSTVTGMLRDINIPVIDADHIAKEVVEPGKEAYKQIVETFGRSILHENAEINRAALGEIVFYQEEERKKLNAIVHPAVRKEMLSQKESYIEEGYEAVVLDIPLLFESDLTHLVDKVVVVYVDESVQLERLKSRNSLSTEDAYARIHAQLPLIQKVALADAVINNNGPVEETKQQLLSILALWLD</sequence>
<dbReference type="PANTHER" id="PTHR10695:SF46">
    <property type="entry name" value="BIFUNCTIONAL COENZYME A SYNTHASE-RELATED"/>
    <property type="match status" value="1"/>
</dbReference>
<dbReference type="PANTHER" id="PTHR10695">
    <property type="entry name" value="DEPHOSPHO-COA KINASE-RELATED"/>
    <property type="match status" value="1"/>
</dbReference>
<comment type="subcellular location">
    <subcellularLocation>
        <location evidence="5">Cytoplasm</location>
    </subcellularLocation>
</comment>
<dbReference type="CDD" id="cd02022">
    <property type="entry name" value="DPCK"/>
    <property type="match status" value="1"/>
</dbReference>
<evidence type="ECO:0000256" key="6">
    <source>
        <dbReference type="NCBIfam" id="TIGR00152"/>
    </source>
</evidence>
<dbReference type="GO" id="GO:0004140">
    <property type="term" value="F:dephospho-CoA kinase activity"/>
    <property type="evidence" value="ECO:0007669"/>
    <property type="project" value="UniProtKB-UniRule"/>
</dbReference>